<comment type="caution">
    <text evidence="13">The sequence shown here is derived from an EMBL/GenBank/DDBJ whole genome shotgun (WGS) entry which is preliminary data.</text>
</comment>
<dbReference type="EC" id="3.1.1.93" evidence="4"/>
<comment type="catalytic activity">
    <reaction evidence="10">
        <text>S-hexadecanoyl-L-cysteinyl-[protein] + H2O = L-cysteinyl-[protein] + hexadecanoate + H(+)</text>
        <dbReference type="Rhea" id="RHEA:19233"/>
        <dbReference type="Rhea" id="RHEA-COMP:10131"/>
        <dbReference type="Rhea" id="RHEA-COMP:11032"/>
        <dbReference type="ChEBI" id="CHEBI:7896"/>
        <dbReference type="ChEBI" id="CHEBI:15377"/>
        <dbReference type="ChEBI" id="CHEBI:15378"/>
        <dbReference type="ChEBI" id="CHEBI:29950"/>
        <dbReference type="ChEBI" id="CHEBI:74151"/>
        <dbReference type="EC" id="3.1.2.22"/>
    </reaction>
    <physiologicalReaction direction="left-to-right" evidence="10">
        <dbReference type="Rhea" id="RHEA:19234"/>
    </physiologicalReaction>
</comment>
<dbReference type="Proteomes" id="UP001169006">
    <property type="component" value="Unassembled WGS sequence"/>
</dbReference>
<dbReference type="Gene3D" id="3.40.50.1820">
    <property type="entry name" value="alpha/beta hydrolase"/>
    <property type="match status" value="1"/>
</dbReference>
<gene>
    <name evidence="13" type="ORF">Q2T52_01095</name>
</gene>
<evidence type="ECO:0000256" key="6">
    <source>
        <dbReference type="ARBA" id="ARBA00041520"/>
    </source>
</evidence>
<evidence type="ECO:0000256" key="9">
    <source>
        <dbReference type="ARBA" id="ARBA00046047"/>
    </source>
</evidence>
<accession>A0ABT8SQE0</accession>
<keyword evidence="3" id="KW-0809">Transit peptide</keyword>
<sequence>MTMPATEAAYSTLTVGTGTDAREIAVLYRAAQSGTSGPMLVWLGGYRSDMAGTKAIDLDGYAATRGLACLRLDYSGHGRSGGAFADGTISRWLEESLAVIAAHPAQEVILIGSSMGGWISLRAVQELKKTGAPKVRGLVLIAPAPDFTIDLIEPALTETEKQSLTERGYFEEPSAYSPEPNIFTKALLDDGRKNQVLTGIIETGCPVHILQGMRDDDVPYRHALKLTEFLPADDVVLTLIRDGDHRLSRPQDLERMRAALDEMTKG</sequence>
<comment type="function">
    <text evidence="9">Acts as an acyl-protein thioesterase that hydrolyzes fatty acids from acylated residues in proteins. Regulates the mitochondrial S-depalmitoylation of the nucleophilic active site residue of peroxiredoxin-5/PRDX5, a key antioxidant protein, therefore modulating mitochondrial antioxidant ability. Also catalyzes the deglucuronidation of mycophenolic acid acyl-glucuronide, an active metabolite of the immunosuppressant drug mycophenolate.</text>
</comment>
<dbReference type="InterPro" id="IPR052382">
    <property type="entry name" value="ABHD10_acyl-thioesterase"/>
</dbReference>
<evidence type="ECO:0000256" key="1">
    <source>
        <dbReference type="ARBA" id="ARBA00012423"/>
    </source>
</evidence>
<dbReference type="RefSeq" id="WP_302074838.1">
    <property type="nucleotide sequence ID" value="NZ_JAUKWQ010000001.1"/>
</dbReference>
<reference evidence="13" key="1">
    <citation type="journal article" date="2015" name="Int. J. Syst. Evol. Microbiol.">
        <title>Rhizobium oryzicola sp. nov., potential plant-growth-promoting endophytic bacteria isolated from rice roots.</title>
        <authorList>
            <person name="Zhang X.X."/>
            <person name="Gao J.S."/>
            <person name="Cao Y.H."/>
            <person name="Sheirdil R.A."/>
            <person name="Wang X.C."/>
            <person name="Zhang L."/>
        </authorList>
    </citation>
    <scope>NUCLEOTIDE SEQUENCE</scope>
    <source>
        <strain evidence="13">05753</strain>
    </source>
</reference>
<evidence type="ECO:0000256" key="10">
    <source>
        <dbReference type="ARBA" id="ARBA00047409"/>
    </source>
</evidence>
<dbReference type="PANTHER" id="PTHR16138:SF7">
    <property type="entry name" value="PALMITOYL-PROTEIN THIOESTERASE ABHD10, MITOCHONDRIAL"/>
    <property type="match status" value="1"/>
</dbReference>
<keyword evidence="14" id="KW-1185">Reference proteome</keyword>
<dbReference type="Pfam" id="PF12697">
    <property type="entry name" value="Abhydrolase_6"/>
    <property type="match status" value="1"/>
</dbReference>
<evidence type="ECO:0000256" key="4">
    <source>
        <dbReference type="ARBA" id="ARBA00039132"/>
    </source>
</evidence>
<feature type="domain" description="AB hydrolase-1" evidence="12">
    <location>
        <begin position="57"/>
        <end position="252"/>
    </location>
</feature>
<organism evidence="13 14">
    <name type="scientific">Rhizobium oryzicola</name>
    <dbReference type="NCBI Taxonomy" id="1232668"/>
    <lineage>
        <taxon>Bacteria</taxon>
        <taxon>Pseudomonadati</taxon>
        <taxon>Pseudomonadota</taxon>
        <taxon>Alphaproteobacteria</taxon>
        <taxon>Hyphomicrobiales</taxon>
        <taxon>Rhizobiaceae</taxon>
        <taxon>Rhizobium/Agrobacterium group</taxon>
        <taxon>Rhizobium</taxon>
    </lineage>
</organism>
<dbReference type="EC" id="3.1.2.22" evidence="1"/>
<evidence type="ECO:0000256" key="3">
    <source>
        <dbReference type="ARBA" id="ARBA00022946"/>
    </source>
</evidence>
<evidence type="ECO:0000256" key="5">
    <source>
        <dbReference type="ARBA" id="ARBA00039314"/>
    </source>
</evidence>
<evidence type="ECO:0000256" key="2">
    <source>
        <dbReference type="ARBA" id="ARBA00022801"/>
    </source>
</evidence>
<dbReference type="InterPro" id="IPR029058">
    <property type="entry name" value="AB_hydrolase_fold"/>
</dbReference>
<dbReference type="PANTHER" id="PTHR16138">
    <property type="entry name" value="MYCOPHENOLIC ACID ACYL-GLUCURONIDE ESTERASE, MITOCHONDRIAL"/>
    <property type="match status" value="1"/>
</dbReference>
<name>A0ABT8SQE0_9HYPH</name>
<evidence type="ECO:0000313" key="13">
    <source>
        <dbReference type="EMBL" id="MDO1580679.1"/>
    </source>
</evidence>
<protein>
    <recommendedName>
        <fullName evidence="5">Palmitoyl-protein thioesterase ABHD10, mitochondrial</fullName>
        <ecNumber evidence="4">3.1.1.93</ecNumber>
        <ecNumber evidence="1">3.1.2.22</ecNumber>
    </recommendedName>
    <alternativeName>
        <fullName evidence="7">Acyl-protein thioesterase ABHD10</fullName>
    </alternativeName>
    <alternativeName>
        <fullName evidence="8">Alpha/beta hydrolase domain-containing protein 10</fullName>
    </alternativeName>
    <alternativeName>
        <fullName evidence="6">Mycophenolic acid acyl-glucuronide esterase, mitochondrial</fullName>
    </alternativeName>
</protein>
<keyword evidence="2 13" id="KW-0378">Hydrolase</keyword>
<dbReference type="SUPFAM" id="SSF53474">
    <property type="entry name" value="alpha/beta-Hydrolases"/>
    <property type="match status" value="1"/>
</dbReference>
<proteinExistence type="predicted"/>
<reference evidence="13" key="2">
    <citation type="submission" date="2023-07" db="EMBL/GenBank/DDBJ databases">
        <authorList>
            <person name="Sun H."/>
        </authorList>
    </citation>
    <scope>NUCLEOTIDE SEQUENCE</scope>
    <source>
        <strain evidence="13">05753</strain>
    </source>
</reference>
<evidence type="ECO:0000256" key="7">
    <source>
        <dbReference type="ARBA" id="ARBA00042645"/>
    </source>
</evidence>
<evidence type="ECO:0000256" key="11">
    <source>
        <dbReference type="ARBA" id="ARBA00047972"/>
    </source>
</evidence>
<comment type="catalytic activity">
    <reaction evidence="11">
        <text>mycophenolic acid O-acyl-beta-D-glucuronide + H2O = mycophenolate + D-glucuronate + H(+)</text>
        <dbReference type="Rhea" id="RHEA:34179"/>
        <dbReference type="ChEBI" id="CHEBI:15377"/>
        <dbReference type="ChEBI" id="CHEBI:15378"/>
        <dbReference type="ChEBI" id="CHEBI:58720"/>
        <dbReference type="ChEBI" id="CHEBI:62932"/>
        <dbReference type="ChEBI" id="CHEBI:66982"/>
        <dbReference type="EC" id="3.1.1.93"/>
    </reaction>
    <physiologicalReaction direction="left-to-right" evidence="11">
        <dbReference type="Rhea" id="RHEA:34180"/>
    </physiologicalReaction>
</comment>
<dbReference type="EMBL" id="JAUKWQ010000001">
    <property type="protein sequence ID" value="MDO1580679.1"/>
    <property type="molecule type" value="Genomic_DNA"/>
</dbReference>
<dbReference type="GO" id="GO:0016787">
    <property type="term" value="F:hydrolase activity"/>
    <property type="evidence" value="ECO:0007669"/>
    <property type="project" value="UniProtKB-KW"/>
</dbReference>
<evidence type="ECO:0000259" key="12">
    <source>
        <dbReference type="Pfam" id="PF12697"/>
    </source>
</evidence>
<evidence type="ECO:0000313" key="14">
    <source>
        <dbReference type="Proteomes" id="UP001169006"/>
    </source>
</evidence>
<evidence type="ECO:0000256" key="8">
    <source>
        <dbReference type="ARBA" id="ARBA00042704"/>
    </source>
</evidence>
<dbReference type="InterPro" id="IPR000073">
    <property type="entry name" value="AB_hydrolase_1"/>
</dbReference>